<dbReference type="OMA" id="DRIDETH"/>
<feature type="transmembrane region" description="Helical" evidence="1">
    <location>
        <begin position="314"/>
        <end position="332"/>
    </location>
</feature>
<proteinExistence type="predicted"/>
<gene>
    <name evidence="2" type="ORF">M4018_083950</name>
</gene>
<feature type="transmembrane region" description="Helical" evidence="1">
    <location>
        <begin position="186"/>
        <end position="206"/>
    </location>
</feature>
<geneLocation type="plasmid" evidence="2">
    <name>unnamed</name>
</geneLocation>
<accession>A0A8F7KTG9</accession>
<dbReference type="EMBL" id="MZ502218">
    <property type="protein sequence ID" value="QXV92196.1"/>
    <property type="molecule type" value="Genomic_DNA"/>
</dbReference>
<evidence type="ECO:0000256" key="1">
    <source>
        <dbReference type="SAM" id="Phobius"/>
    </source>
</evidence>
<feature type="transmembrane region" description="Helical" evidence="1">
    <location>
        <begin position="155"/>
        <end position="174"/>
    </location>
</feature>
<keyword evidence="1" id="KW-1133">Transmembrane helix</keyword>
<feature type="transmembrane region" description="Helical" evidence="1">
    <location>
        <begin position="290"/>
        <end position="308"/>
    </location>
</feature>
<keyword evidence="1" id="KW-0472">Membrane</keyword>
<organism evidence="2">
    <name type="scientific">Streptomyces rimosus</name>
    <dbReference type="NCBI Taxonomy" id="1927"/>
    <lineage>
        <taxon>Bacteria</taxon>
        <taxon>Bacillati</taxon>
        <taxon>Actinomycetota</taxon>
        <taxon>Actinomycetes</taxon>
        <taxon>Kitasatosporales</taxon>
        <taxon>Streptomycetaceae</taxon>
        <taxon>Streptomyces</taxon>
    </lineage>
</organism>
<feature type="transmembrane region" description="Helical" evidence="1">
    <location>
        <begin position="124"/>
        <end position="143"/>
    </location>
</feature>
<reference evidence="2" key="1">
    <citation type="submission" date="2021-06" db="EMBL/GenBank/DDBJ databases">
        <authorList>
            <person name="Tome M."/>
            <person name="Jakse J."/>
            <person name="Slemc L."/>
            <person name="Garcia A.R."/>
            <person name="Petkovic H."/>
        </authorList>
    </citation>
    <scope>NUCLEOTIDE SEQUENCE</scope>
    <source>
        <plasmid evidence="2">unnamed</plasmid>
    </source>
</reference>
<dbReference type="RefSeq" id="WP_003982270.1">
    <property type="nucleotide sequence ID" value="NZ_CP025552.1"/>
</dbReference>
<keyword evidence="1" id="KW-0812">Transmembrane</keyword>
<dbReference type="GeneID" id="66860477"/>
<dbReference type="AlphaFoldDB" id="A0A8F7KTG9"/>
<name>A0A8F7KTG9_STRRM</name>
<sequence>MAATSGIRWARKEDERWAAAFTLRLVTEFHPPKGLVDQVLSEVHETVTGTGRLAKDLFGEPRAYAARVAADRIDETHTSGRNLQGATPGEQFTGALAMAGLGALVLSVMRWARDGMWTQVSPALLAGAAVLTVGVLAGCLTGALRTAGRVRAARVCASAAVAAVVAAIAALSALPHSGLFALPMPVPVAISAAVMAGAHLLPDATADRWFVRRRSKDSAQWMRHLDGQLRGAHGIPAHQAREHVAEARSHLASAPELTAPGEFGDAEAYAAGLAGGPCRTRRALRRKAQAAVLFAVAVAVANLDALRSAEVTSLWFWSGALAISLGLGYAAVQYRNSRHQR</sequence>
<keyword evidence="2" id="KW-0614">Plasmid</keyword>
<feature type="transmembrane region" description="Helical" evidence="1">
    <location>
        <begin position="92"/>
        <end position="112"/>
    </location>
</feature>
<protein>
    <submittedName>
        <fullName evidence="2">Uncharacterized protein</fullName>
    </submittedName>
</protein>
<evidence type="ECO:0000313" key="2">
    <source>
        <dbReference type="EMBL" id="QXV92196.1"/>
    </source>
</evidence>